<dbReference type="SUPFAM" id="SSF47648">
    <property type="entry name" value="Nucleoside phosphorylase/phosphoribosyltransferase N-terminal domain"/>
    <property type="match status" value="1"/>
</dbReference>
<dbReference type="PANTHER" id="PTHR43285:SF2">
    <property type="entry name" value="ANTHRANILATE PHOSPHORIBOSYLTRANSFERASE"/>
    <property type="match status" value="1"/>
</dbReference>
<evidence type="ECO:0000256" key="3">
    <source>
        <dbReference type="ARBA" id="ARBA00022676"/>
    </source>
</evidence>
<feature type="domain" description="Glycosyl transferase family 3" evidence="10">
    <location>
        <begin position="73"/>
        <end position="317"/>
    </location>
</feature>
<feature type="binding site" evidence="9">
    <location>
        <position position="78"/>
    </location>
    <ligand>
        <name>5-phospho-alpha-D-ribose 1-diphosphate</name>
        <dbReference type="ChEBI" id="CHEBI:58017"/>
    </ligand>
</feature>
<evidence type="ECO:0000256" key="9">
    <source>
        <dbReference type="HAMAP-Rule" id="MF_00211"/>
    </source>
</evidence>
<protein>
    <recommendedName>
        <fullName evidence="9">Anthranilate phosphoribosyltransferase</fullName>
        <ecNumber evidence="9">2.4.2.18</ecNumber>
    </recommendedName>
</protein>
<feature type="binding site" evidence="9">
    <location>
        <position position="86"/>
    </location>
    <ligand>
        <name>5-phospho-alpha-D-ribose 1-diphosphate</name>
        <dbReference type="ChEBI" id="CHEBI:58017"/>
    </ligand>
</feature>
<feature type="binding site" evidence="9">
    <location>
        <position position="118"/>
    </location>
    <ligand>
        <name>5-phospho-alpha-D-ribose 1-diphosphate</name>
        <dbReference type="ChEBI" id="CHEBI:58017"/>
    </ligand>
</feature>
<evidence type="ECO:0000256" key="1">
    <source>
        <dbReference type="ARBA" id="ARBA00004907"/>
    </source>
</evidence>
<comment type="similarity">
    <text evidence="9">Belongs to the anthranilate phosphoribosyltransferase family.</text>
</comment>
<evidence type="ECO:0000313" key="12">
    <source>
        <dbReference type="EMBL" id="PTL40364.1"/>
    </source>
</evidence>
<dbReference type="GO" id="GO:0000287">
    <property type="term" value="F:magnesium ion binding"/>
    <property type="evidence" value="ECO:0007669"/>
    <property type="project" value="UniProtKB-UniRule"/>
</dbReference>
<gene>
    <name evidence="9 12" type="primary">trpD</name>
    <name evidence="12" type="ORF">C6Y45_00190</name>
</gene>
<feature type="binding site" evidence="9">
    <location>
        <position position="90"/>
    </location>
    <ligand>
        <name>Mg(2+)</name>
        <dbReference type="ChEBI" id="CHEBI:18420"/>
        <label>1</label>
    </ligand>
</feature>
<feature type="binding site" evidence="9">
    <location>
        <position position="223"/>
    </location>
    <ligand>
        <name>Mg(2+)</name>
        <dbReference type="ChEBI" id="CHEBI:18420"/>
        <label>2</label>
    </ligand>
</feature>
<dbReference type="UniPathway" id="UPA00035">
    <property type="reaction ID" value="UER00041"/>
</dbReference>
<dbReference type="Pfam" id="PF02885">
    <property type="entry name" value="Glycos_trans_3N"/>
    <property type="match status" value="1"/>
</dbReference>
<sequence length="336" mass="35838">MKMTLEKVLSGSRLTAAESREIVMQMMEGRMSREEMAAVLSVMAYRGETAEEITGFAQGMLAKAKNVSLPFEVLDTCGTGGDASGTYNISTASAILLSSLGVKVAKHGNRSVSSKTGSADVLEKLGVPFQNSEKEAALSLQDHSLTFFYAPVYHEAMKNVAPVRKALKQKTIFNLLGPLTNPAQASRRVIGVYSIDAARKMAEASMELPIERALFVAGEDGMDEFTVQGRTFVVEKNGKNITEYEYTPEDAGLSRHSINEAVVNTPSESAALIKRIFQREAPGAAVDLLLLNAGAALYTAGKTASIKEGVAAAENALGKTVLAHLEAMQREGANVG</sequence>
<dbReference type="InterPro" id="IPR000312">
    <property type="entry name" value="Glycosyl_Trfase_fam3"/>
</dbReference>
<dbReference type="PANTHER" id="PTHR43285">
    <property type="entry name" value="ANTHRANILATE PHOSPHORIBOSYLTRANSFERASE"/>
    <property type="match status" value="1"/>
</dbReference>
<feature type="binding site" evidence="9">
    <location>
        <position position="78"/>
    </location>
    <ligand>
        <name>anthranilate</name>
        <dbReference type="ChEBI" id="CHEBI:16567"/>
        <label>1</label>
    </ligand>
</feature>
<dbReference type="GO" id="GO:0005829">
    <property type="term" value="C:cytosol"/>
    <property type="evidence" value="ECO:0007669"/>
    <property type="project" value="TreeGrafter"/>
</dbReference>
<keyword evidence="13" id="KW-1185">Reference proteome</keyword>
<feature type="binding site" evidence="9">
    <location>
        <begin position="81"/>
        <end position="82"/>
    </location>
    <ligand>
        <name>5-phospho-alpha-D-ribose 1-diphosphate</name>
        <dbReference type="ChEBI" id="CHEBI:58017"/>
    </ligand>
</feature>
<feature type="binding site" evidence="9">
    <location>
        <position position="109"/>
    </location>
    <ligand>
        <name>anthranilate</name>
        <dbReference type="ChEBI" id="CHEBI:16567"/>
        <label>1</label>
    </ligand>
</feature>
<dbReference type="InterPro" id="IPR036320">
    <property type="entry name" value="Glycosyl_Trfase_fam3_N_dom_sf"/>
</dbReference>
<dbReference type="OrthoDB" id="9806430at2"/>
<keyword evidence="5 9" id="KW-0822">Tryptophan biosynthesis</keyword>
<name>A0A2T4UAD9_9BACI</name>
<dbReference type="GO" id="GO:0004048">
    <property type="term" value="F:anthranilate phosphoribosyltransferase activity"/>
    <property type="evidence" value="ECO:0007669"/>
    <property type="project" value="UniProtKB-UniRule"/>
</dbReference>
<comment type="cofactor">
    <cofactor evidence="9">
        <name>Mg(2+)</name>
        <dbReference type="ChEBI" id="CHEBI:18420"/>
    </cofactor>
    <text evidence="9">Binds 2 magnesium ions per monomer.</text>
</comment>
<feature type="domain" description="Glycosyl transferase family 3 N-terminal" evidence="11">
    <location>
        <begin position="5"/>
        <end position="64"/>
    </location>
</feature>
<dbReference type="HAMAP" id="MF_00211">
    <property type="entry name" value="TrpD"/>
    <property type="match status" value="1"/>
</dbReference>
<evidence type="ECO:0000259" key="11">
    <source>
        <dbReference type="Pfam" id="PF02885"/>
    </source>
</evidence>
<dbReference type="InterPro" id="IPR017459">
    <property type="entry name" value="Glycosyl_Trfase_fam3_N_dom"/>
</dbReference>
<keyword evidence="4 9" id="KW-0808">Transferase</keyword>
<comment type="caution">
    <text evidence="12">The sequence shown here is derived from an EMBL/GenBank/DDBJ whole genome shotgun (WGS) entry which is preliminary data.</text>
</comment>
<evidence type="ECO:0000256" key="7">
    <source>
        <dbReference type="ARBA" id="ARBA00052328"/>
    </source>
</evidence>
<dbReference type="SUPFAM" id="SSF52418">
    <property type="entry name" value="Nucleoside phosphorylase/phosphoribosyltransferase catalytic domain"/>
    <property type="match status" value="1"/>
</dbReference>
<evidence type="ECO:0000313" key="13">
    <source>
        <dbReference type="Proteomes" id="UP000240509"/>
    </source>
</evidence>
<comment type="function">
    <text evidence="9">Catalyzes the transfer of the phosphoribosyl group of 5-phosphorylribose-1-pyrophosphate (PRPP) to anthranilate to yield N-(5'-phosphoribosyl)-anthranilate (PRA).</text>
</comment>
<keyword evidence="9" id="KW-0460">Magnesium</keyword>
<dbReference type="EMBL" id="PZJJ01000001">
    <property type="protein sequence ID" value="PTL40364.1"/>
    <property type="molecule type" value="Genomic_DNA"/>
</dbReference>
<feature type="binding site" evidence="9">
    <location>
        <position position="224"/>
    </location>
    <ligand>
        <name>Mg(2+)</name>
        <dbReference type="ChEBI" id="CHEBI:18420"/>
        <label>1</label>
    </ligand>
</feature>
<evidence type="ECO:0000256" key="4">
    <source>
        <dbReference type="ARBA" id="ARBA00022679"/>
    </source>
</evidence>
<dbReference type="Proteomes" id="UP000240509">
    <property type="component" value="Unassembled WGS sequence"/>
</dbReference>
<comment type="pathway">
    <text evidence="1 9">Amino-acid biosynthesis; L-tryptophan biosynthesis; L-tryptophan from chorismate: step 2/5.</text>
</comment>
<evidence type="ECO:0000259" key="10">
    <source>
        <dbReference type="Pfam" id="PF00591"/>
    </source>
</evidence>
<comment type="similarity">
    <text evidence="8">In the C-terminal section; belongs to the anthranilate phosphoribosyltransferase family.</text>
</comment>
<dbReference type="InterPro" id="IPR005940">
    <property type="entry name" value="Anthranilate_Pribosyl_Tfrase"/>
</dbReference>
<comment type="subunit">
    <text evidence="9">Homodimer.</text>
</comment>
<feature type="binding site" evidence="9">
    <location>
        <position position="164"/>
    </location>
    <ligand>
        <name>anthranilate</name>
        <dbReference type="ChEBI" id="CHEBI:16567"/>
        <label>2</label>
    </ligand>
</feature>
<reference evidence="12 13" key="1">
    <citation type="submission" date="2018-03" db="EMBL/GenBank/DDBJ databases">
        <title>Alkalicoccus saliphilus sp. nov., isolated from a mineral pool.</title>
        <authorList>
            <person name="Zhao B."/>
        </authorList>
    </citation>
    <scope>NUCLEOTIDE SEQUENCE [LARGE SCALE GENOMIC DNA]</scope>
    <source>
        <strain evidence="12 13">6AG</strain>
    </source>
</reference>
<dbReference type="AlphaFoldDB" id="A0A2T4UAD9"/>
<evidence type="ECO:0000256" key="2">
    <source>
        <dbReference type="ARBA" id="ARBA00022605"/>
    </source>
</evidence>
<organism evidence="12 13">
    <name type="scientific">Alkalicoccus saliphilus</name>
    <dbReference type="NCBI Taxonomy" id="200989"/>
    <lineage>
        <taxon>Bacteria</taxon>
        <taxon>Bacillati</taxon>
        <taxon>Bacillota</taxon>
        <taxon>Bacilli</taxon>
        <taxon>Bacillales</taxon>
        <taxon>Bacillaceae</taxon>
        <taxon>Alkalicoccus</taxon>
    </lineage>
</organism>
<dbReference type="GO" id="GO:0000162">
    <property type="term" value="P:L-tryptophan biosynthetic process"/>
    <property type="evidence" value="ECO:0007669"/>
    <property type="project" value="UniProtKB-UniRule"/>
</dbReference>
<feature type="binding site" evidence="9">
    <location>
        <begin position="106"/>
        <end position="114"/>
    </location>
    <ligand>
        <name>5-phospho-alpha-D-ribose 1-diphosphate</name>
        <dbReference type="ChEBI" id="CHEBI:58017"/>
    </ligand>
</feature>
<comment type="caution">
    <text evidence="9">Lacks conserved residue(s) required for the propagation of feature annotation.</text>
</comment>
<dbReference type="Gene3D" id="1.20.970.10">
    <property type="entry name" value="Transferase, Pyrimidine Nucleoside Phosphorylase, Chain C"/>
    <property type="match status" value="1"/>
</dbReference>
<dbReference type="FunFam" id="3.40.1030.10:FF:000002">
    <property type="entry name" value="Anthranilate phosphoribosyltransferase"/>
    <property type="match status" value="1"/>
</dbReference>
<keyword evidence="3 9" id="KW-0328">Glycosyltransferase</keyword>
<dbReference type="Pfam" id="PF00591">
    <property type="entry name" value="Glycos_transf_3"/>
    <property type="match status" value="1"/>
</dbReference>
<feature type="binding site" evidence="9">
    <location>
        <begin position="88"/>
        <end position="91"/>
    </location>
    <ligand>
        <name>5-phospho-alpha-D-ribose 1-diphosphate</name>
        <dbReference type="ChEBI" id="CHEBI:58017"/>
    </ligand>
</feature>
<dbReference type="EC" id="2.4.2.18" evidence="9"/>
<dbReference type="InterPro" id="IPR035902">
    <property type="entry name" value="Nuc_phospho_transferase"/>
</dbReference>
<keyword evidence="6 9" id="KW-0057">Aromatic amino acid biosynthesis</keyword>
<evidence type="ECO:0000256" key="5">
    <source>
        <dbReference type="ARBA" id="ARBA00022822"/>
    </source>
</evidence>
<dbReference type="Gene3D" id="3.40.1030.10">
    <property type="entry name" value="Nucleoside phosphorylase/phosphoribosyltransferase catalytic domain"/>
    <property type="match status" value="1"/>
</dbReference>
<feature type="binding site" evidence="9">
    <location>
        <position position="224"/>
    </location>
    <ligand>
        <name>Mg(2+)</name>
        <dbReference type="ChEBI" id="CHEBI:18420"/>
        <label>2</label>
    </ligand>
</feature>
<dbReference type="NCBIfam" id="TIGR01245">
    <property type="entry name" value="trpD"/>
    <property type="match status" value="1"/>
</dbReference>
<evidence type="ECO:0000256" key="8">
    <source>
        <dbReference type="ARBA" id="ARBA00061188"/>
    </source>
</evidence>
<accession>A0A2T4UAD9</accession>
<evidence type="ECO:0000256" key="6">
    <source>
        <dbReference type="ARBA" id="ARBA00023141"/>
    </source>
</evidence>
<comment type="catalytic activity">
    <reaction evidence="7 9">
        <text>N-(5-phospho-beta-D-ribosyl)anthranilate + diphosphate = 5-phospho-alpha-D-ribose 1-diphosphate + anthranilate</text>
        <dbReference type="Rhea" id="RHEA:11768"/>
        <dbReference type="ChEBI" id="CHEBI:16567"/>
        <dbReference type="ChEBI" id="CHEBI:18277"/>
        <dbReference type="ChEBI" id="CHEBI:33019"/>
        <dbReference type="ChEBI" id="CHEBI:58017"/>
        <dbReference type="EC" id="2.4.2.18"/>
    </reaction>
</comment>
<keyword evidence="9" id="KW-0479">Metal-binding</keyword>
<keyword evidence="2 9" id="KW-0028">Amino-acid biosynthesis</keyword>
<proteinExistence type="inferred from homology"/>